<sequence length="304" mass="33162">MPLEPGPEEPGPESALAVGSNVGLSTASVDTGKREASKRRRATLYSIGGALALLAGWAITSRLTAGVFELLPPPWTVADRMWGLMVGDPSRGVKPGTVFINFWETLRKTLLGFVGAVVVGVPIGILMGRYEYAKNYFFDFVYLAANIPLIVYSILAVVLFGLGDIGPAVVVGLLVLPDIALFVAAGVEGVDRRLLAMSRVYKQPTLAALRYIVAPTFLPFLFAAVRASFASSWKLAALAETFGGTSGVGVQIRKAFQGFAVADMLAWMMFFVIFIIVIERFVLMRLERRAFRYRLQRGEDVLRY</sequence>
<evidence type="ECO:0000256" key="3">
    <source>
        <dbReference type="ARBA" id="ARBA00022475"/>
    </source>
</evidence>
<evidence type="ECO:0000256" key="8">
    <source>
        <dbReference type="SAM" id="MobiDB-lite"/>
    </source>
</evidence>
<feature type="transmembrane region" description="Helical" evidence="7">
    <location>
        <begin position="42"/>
        <end position="60"/>
    </location>
</feature>
<dbReference type="Pfam" id="PF00528">
    <property type="entry name" value="BPD_transp_1"/>
    <property type="match status" value="1"/>
</dbReference>
<dbReference type="InterPro" id="IPR035906">
    <property type="entry name" value="MetI-like_sf"/>
</dbReference>
<comment type="caution">
    <text evidence="11">The sequence shown here is derived from an EMBL/GenBank/DDBJ whole genome shotgun (WGS) entry which is preliminary data.</text>
</comment>
<dbReference type="GO" id="GO:0055085">
    <property type="term" value="P:transmembrane transport"/>
    <property type="evidence" value="ECO:0007669"/>
    <property type="project" value="InterPro"/>
</dbReference>
<feature type="transmembrane region" description="Helical" evidence="7">
    <location>
        <begin position="168"/>
        <end position="187"/>
    </location>
</feature>
<feature type="transmembrane region" description="Helical" evidence="7">
    <location>
        <begin position="140"/>
        <end position="162"/>
    </location>
</feature>
<feature type="compositionally biased region" description="Acidic residues" evidence="8">
    <location>
        <begin position="1"/>
        <end position="11"/>
    </location>
</feature>
<dbReference type="PANTHER" id="PTHR30151">
    <property type="entry name" value="ALKANE SULFONATE ABC TRANSPORTER-RELATED, MEMBRANE SUBUNIT"/>
    <property type="match status" value="1"/>
</dbReference>
<accession>A0A2A7MUM8</accession>
<name>A0A2A7MUM8_MYCAG</name>
<dbReference type="EMBL" id="PDCP01000045">
    <property type="protein sequence ID" value="PEG35435.1"/>
    <property type="molecule type" value="Genomic_DNA"/>
</dbReference>
<keyword evidence="4 7" id="KW-0812">Transmembrane</keyword>
<evidence type="ECO:0000313" key="12">
    <source>
        <dbReference type="Proteomes" id="UP000220914"/>
    </source>
</evidence>
<dbReference type="PANTHER" id="PTHR30151:SF0">
    <property type="entry name" value="ABC TRANSPORTER PERMEASE PROTEIN MJ0413-RELATED"/>
    <property type="match status" value="1"/>
</dbReference>
<dbReference type="Proteomes" id="UP000465302">
    <property type="component" value="Unassembled WGS sequence"/>
</dbReference>
<organism evidence="11 12">
    <name type="scientific">Mycolicibacterium agri</name>
    <name type="common">Mycobacterium agri</name>
    <dbReference type="NCBI Taxonomy" id="36811"/>
    <lineage>
        <taxon>Bacteria</taxon>
        <taxon>Bacillati</taxon>
        <taxon>Actinomycetota</taxon>
        <taxon>Actinomycetes</taxon>
        <taxon>Mycobacteriales</taxon>
        <taxon>Mycobacteriaceae</taxon>
        <taxon>Mycolicibacterium</taxon>
    </lineage>
</organism>
<keyword evidence="12" id="KW-1185">Reference proteome</keyword>
<keyword evidence="3" id="KW-1003">Cell membrane</keyword>
<feature type="domain" description="ABC transmembrane type-1" evidence="9">
    <location>
        <begin position="102"/>
        <end position="282"/>
    </location>
</feature>
<evidence type="ECO:0000313" key="10">
    <source>
        <dbReference type="EMBL" id="GFG55562.1"/>
    </source>
</evidence>
<keyword evidence="5 7" id="KW-1133">Transmembrane helix</keyword>
<feature type="region of interest" description="Disordered" evidence="8">
    <location>
        <begin position="1"/>
        <end position="20"/>
    </location>
</feature>
<feature type="transmembrane region" description="Helical" evidence="7">
    <location>
        <begin position="208"/>
        <end position="229"/>
    </location>
</feature>
<dbReference type="CDD" id="cd06261">
    <property type="entry name" value="TM_PBP2"/>
    <property type="match status" value="1"/>
</dbReference>
<dbReference type="RefSeq" id="WP_097942182.1">
    <property type="nucleotide sequence ID" value="NZ_BLKS01000004.1"/>
</dbReference>
<evidence type="ECO:0000256" key="2">
    <source>
        <dbReference type="ARBA" id="ARBA00022448"/>
    </source>
</evidence>
<evidence type="ECO:0000256" key="5">
    <source>
        <dbReference type="ARBA" id="ARBA00022989"/>
    </source>
</evidence>
<evidence type="ECO:0000256" key="7">
    <source>
        <dbReference type="RuleBase" id="RU363032"/>
    </source>
</evidence>
<dbReference type="Gene3D" id="1.10.3720.10">
    <property type="entry name" value="MetI-like"/>
    <property type="match status" value="1"/>
</dbReference>
<dbReference type="Proteomes" id="UP000220914">
    <property type="component" value="Unassembled WGS sequence"/>
</dbReference>
<keyword evidence="6 7" id="KW-0472">Membrane</keyword>
<dbReference type="PROSITE" id="PS50928">
    <property type="entry name" value="ABC_TM1"/>
    <property type="match status" value="1"/>
</dbReference>
<evidence type="ECO:0000313" key="11">
    <source>
        <dbReference type="EMBL" id="PEG35435.1"/>
    </source>
</evidence>
<dbReference type="AlphaFoldDB" id="A0A2A7MUM8"/>
<evidence type="ECO:0000256" key="6">
    <source>
        <dbReference type="ARBA" id="ARBA00023136"/>
    </source>
</evidence>
<evidence type="ECO:0000313" key="13">
    <source>
        <dbReference type="Proteomes" id="UP000465302"/>
    </source>
</evidence>
<dbReference type="InterPro" id="IPR000515">
    <property type="entry name" value="MetI-like"/>
</dbReference>
<protein>
    <submittedName>
        <fullName evidence="10">Taurine ABC transporter permease</fullName>
    </submittedName>
</protein>
<dbReference type="EMBL" id="BLKS01000004">
    <property type="protein sequence ID" value="GFG55562.1"/>
    <property type="molecule type" value="Genomic_DNA"/>
</dbReference>
<evidence type="ECO:0000259" key="9">
    <source>
        <dbReference type="PROSITE" id="PS50928"/>
    </source>
</evidence>
<dbReference type="SUPFAM" id="SSF161098">
    <property type="entry name" value="MetI-like"/>
    <property type="match status" value="1"/>
</dbReference>
<evidence type="ECO:0000256" key="1">
    <source>
        <dbReference type="ARBA" id="ARBA00004651"/>
    </source>
</evidence>
<dbReference type="OrthoDB" id="9796361at2"/>
<reference evidence="10" key="3">
    <citation type="submission" date="2020-02" db="EMBL/GenBank/DDBJ databases">
        <authorList>
            <person name="Matsumoto Y."/>
            <person name="Motooka D."/>
            <person name="Nakamura S."/>
        </authorList>
    </citation>
    <scope>NUCLEOTIDE SEQUENCE</scope>
    <source>
        <strain evidence="10">JCM 6377</strain>
    </source>
</reference>
<comment type="subcellular location">
    <subcellularLocation>
        <location evidence="1 7">Cell membrane</location>
        <topology evidence="1 7">Multi-pass membrane protein</topology>
    </subcellularLocation>
</comment>
<gene>
    <name evidence="11" type="ORF">CQY20_21880</name>
    <name evidence="10" type="ORF">MAGR_70030</name>
</gene>
<feature type="transmembrane region" description="Helical" evidence="7">
    <location>
        <begin position="110"/>
        <end position="128"/>
    </location>
</feature>
<reference evidence="10 13" key="2">
    <citation type="journal article" date="2019" name="Emerg. Microbes Infect.">
        <title>Comprehensive subspecies identification of 175 nontuberculous mycobacteria species based on 7547 genomic profiles.</title>
        <authorList>
            <person name="Matsumoto Y."/>
            <person name="Kinjo T."/>
            <person name="Motooka D."/>
            <person name="Nabeya D."/>
            <person name="Jung N."/>
            <person name="Uechi K."/>
            <person name="Horii T."/>
            <person name="Iida T."/>
            <person name="Fujita J."/>
            <person name="Nakamura S."/>
        </authorList>
    </citation>
    <scope>NUCLEOTIDE SEQUENCE [LARGE SCALE GENOMIC DNA]</scope>
    <source>
        <strain evidence="10 13">JCM 6377</strain>
    </source>
</reference>
<feature type="transmembrane region" description="Helical" evidence="7">
    <location>
        <begin position="264"/>
        <end position="283"/>
    </location>
</feature>
<comment type="similarity">
    <text evidence="7">Belongs to the binding-protein-dependent transport system permease family.</text>
</comment>
<evidence type="ECO:0000256" key="4">
    <source>
        <dbReference type="ARBA" id="ARBA00022692"/>
    </source>
</evidence>
<keyword evidence="2 7" id="KW-0813">Transport</keyword>
<proteinExistence type="inferred from homology"/>
<reference evidence="11 12" key="1">
    <citation type="submission" date="2017-10" db="EMBL/GenBank/DDBJ databases">
        <title>The new phylogeny of genus Mycobacterium.</title>
        <authorList>
            <person name="Tortoli E."/>
            <person name="Trovato A."/>
            <person name="Cirillo D.M."/>
        </authorList>
    </citation>
    <scope>NUCLEOTIDE SEQUENCE [LARGE SCALE GENOMIC DNA]</scope>
    <source>
        <strain evidence="11 12">CCUG37673</strain>
    </source>
</reference>
<dbReference type="GO" id="GO:0005886">
    <property type="term" value="C:plasma membrane"/>
    <property type="evidence" value="ECO:0007669"/>
    <property type="project" value="UniProtKB-SubCell"/>
</dbReference>